<dbReference type="EMBL" id="JADIMO010000013">
    <property type="protein sequence ID" value="MBO8444192.1"/>
    <property type="molecule type" value="Genomic_DNA"/>
</dbReference>
<evidence type="ECO:0000256" key="1">
    <source>
        <dbReference type="SAM" id="SignalP"/>
    </source>
</evidence>
<feature type="signal peptide" evidence="1">
    <location>
        <begin position="1"/>
        <end position="21"/>
    </location>
</feature>
<comment type="caution">
    <text evidence="2">The sequence shown here is derived from an EMBL/GenBank/DDBJ whole genome shotgun (WGS) entry which is preliminary data.</text>
</comment>
<proteinExistence type="predicted"/>
<evidence type="ECO:0000313" key="3">
    <source>
        <dbReference type="Proteomes" id="UP000823619"/>
    </source>
</evidence>
<dbReference type="Proteomes" id="UP000823619">
    <property type="component" value="Unassembled WGS sequence"/>
</dbReference>
<gene>
    <name evidence="2" type="ORF">IAC23_00635</name>
</gene>
<keyword evidence="1" id="KW-0732">Signal</keyword>
<evidence type="ECO:0000313" key="2">
    <source>
        <dbReference type="EMBL" id="MBO8444192.1"/>
    </source>
</evidence>
<reference evidence="2" key="2">
    <citation type="journal article" date="2021" name="PeerJ">
        <title>Extensive microbial diversity within the chicken gut microbiome revealed by metagenomics and culture.</title>
        <authorList>
            <person name="Gilroy R."/>
            <person name="Ravi A."/>
            <person name="Getino M."/>
            <person name="Pursley I."/>
            <person name="Horton D.L."/>
            <person name="Alikhan N.F."/>
            <person name="Baker D."/>
            <person name="Gharbi K."/>
            <person name="Hall N."/>
            <person name="Watson M."/>
            <person name="Adriaenssens E.M."/>
            <person name="Foster-Nyarko E."/>
            <person name="Jarju S."/>
            <person name="Secka A."/>
            <person name="Antonio M."/>
            <person name="Oren A."/>
            <person name="Chaudhuri R.R."/>
            <person name="La Ragione R."/>
            <person name="Hildebrand F."/>
            <person name="Pallen M.J."/>
        </authorList>
    </citation>
    <scope>NUCLEOTIDE SEQUENCE</scope>
    <source>
        <strain evidence="2">D5-748</strain>
    </source>
</reference>
<protein>
    <submittedName>
        <fullName evidence="2">Uncharacterized protein</fullName>
    </submittedName>
</protein>
<feature type="chain" id="PRO_5039130730" evidence="1">
    <location>
        <begin position="22"/>
        <end position="282"/>
    </location>
</feature>
<name>A0A9D9EA87_9BACT</name>
<organism evidence="2 3">
    <name type="scientific">Candidatus Cryptobacteroides merdavium</name>
    <dbReference type="NCBI Taxonomy" id="2840769"/>
    <lineage>
        <taxon>Bacteria</taxon>
        <taxon>Pseudomonadati</taxon>
        <taxon>Bacteroidota</taxon>
        <taxon>Bacteroidia</taxon>
        <taxon>Bacteroidales</taxon>
        <taxon>Candidatus Cryptobacteroides</taxon>
    </lineage>
</organism>
<reference evidence="2" key="1">
    <citation type="submission" date="2020-10" db="EMBL/GenBank/DDBJ databases">
        <authorList>
            <person name="Gilroy R."/>
        </authorList>
    </citation>
    <scope>NUCLEOTIDE SEQUENCE</scope>
    <source>
        <strain evidence="2">D5-748</strain>
    </source>
</reference>
<accession>A0A9D9EA87</accession>
<dbReference type="AlphaFoldDB" id="A0A9D9EA87"/>
<sequence length="282" mass="31758">MKRILLLIVSVMVPVIMSAQAQIITKDEKIEDFPEKTTKVVLSGNDFFDAALKEEVRARWNISAFEFCTLTEFQELKSDDSYYFLMPVKSRFRRESEPGIEMLTLIKGGEGADKGLSKMLEIVSMPVRAAKSPSGREFIFLPAMIDIIQEHVVHALERGLNAYSTLAGTSSNIMEADTMKIVFSKNDISDEVTPELKAFYFRNGVCATDEEVADNLMLDNTANTLVSYTVSPSEPVPGSYCYKMLINAGTHELYYFRKHKITKKRGAGFLAEDLMRITADRE</sequence>